<dbReference type="Gene3D" id="2.40.128.110">
    <property type="entry name" value="Lipid/polyisoprenoid-binding, YceI-like"/>
    <property type="match status" value="1"/>
</dbReference>
<dbReference type="Proteomes" id="UP000637643">
    <property type="component" value="Unassembled WGS sequence"/>
</dbReference>
<reference evidence="3" key="2">
    <citation type="submission" date="2020-09" db="EMBL/GenBank/DDBJ databases">
        <authorList>
            <person name="Sun Q."/>
            <person name="Zhou Y."/>
        </authorList>
    </citation>
    <scope>NUCLEOTIDE SEQUENCE</scope>
    <source>
        <strain evidence="3">CGMCC 1.16134</strain>
    </source>
</reference>
<evidence type="ECO:0000313" key="3">
    <source>
        <dbReference type="EMBL" id="GGF84096.1"/>
    </source>
</evidence>
<name>A0A917CCC4_9BACL</name>
<dbReference type="Pfam" id="PF04264">
    <property type="entry name" value="YceI"/>
    <property type="match status" value="1"/>
</dbReference>
<comment type="caution">
    <text evidence="3">The sequence shown here is derived from an EMBL/GenBank/DDBJ whole genome shotgun (WGS) entry which is preliminary data.</text>
</comment>
<comment type="similarity">
    <text evidence="1">Belongs to the UPF0312 family.</text>
</comment>
<dbReference type="InterPro" id="IPR036761">
    <property type="entry name" value="TTHA0802/YceI-like_sf"/>
</dbReference>
<dbReference type="SUPFAM" id="SSF101874">
    <property type="entry name" value="YceI-like"/>
    <property type="match status" value="1"/>
</dbReference>
<dbReference type="SMART" id="SM00867">
    <property type="entry name" value="YceI"/>
    <property type="match status" value="1"/>
</dbReference>
<dbReference type="InterPro" id="IPR007372">
    <property type="entry name" value="Lipid/polyisoprenoid-bd_YceI"/>
</dbReference>
<evidence type="ECO:0000259" key="2">
    <source>
        <dbReference type="SMART" id="SM00867"/>
    </source>
</evidence>
<sequence>MKRKTIALIAAAVIIVGGVIAYTVMNKTLGNNIEIESVIPSQEPGNAANNSAAAADASTSGEAAGAAVTAEQLNGDWTIADTSKVYWSVTTSKETVNFVDNLVQGSWKVNLDDPAAMTGEGIVELSGLDSGNAKRDEHVKGADFLDVTANPQAAFTAKSFSELPKEWTEGTAVPVQMDGTLTVKGTAKDVTFDAQAVYSGGQLMLSGTTKVTFADFGLTNPHSVVLDTENEFEVRLELVLSK</sequence>
<dbReference type="PANTHER" id="PTHR34406:SF1">
    <property type="entry name" value="PROTEIN YCEI"/>
    <property type="match status" value="1"/>
</dbReference>
<evidence type="ECO:0000256" key="1">
    <source>
        <dbReference type="ARBA" id="ARBA00008812"/>
    </source>
</evidence>
<accession>A0A917CCC4</accession>
<evidence type="ECO:0000313" key="4">
    <source>
        <dbReference type="Proteomes" id="UP000637643"/>
    </source>
</evidence>
<dbReference type="RefSeq" id="WP_189026391.1">
    <property type="nucleotide sequence ID" value="NZ_BMKR01000011.1"/>
</dbReference>
<gene>
    <name evidence="3" type="ORF">GCM10010912_31640</name>
</gene>
<organism evidence="3 4">
    <name type="scientific">Paenibacillus albidus</name>
    <dbReference type="NCBI Taxonomy" id="2041023"/>
    <lineage>
        <taxon>Bacteria</taxon>
        <taxon>Bacillati</taxon>
        <taxon>Bacillota</taxon>
        <taxon>Bacilli</taxon>
        <taxon>Bacillales</taxon>
        <taxon>Paenibacillaceae</taxon>
        <taxon>Paenibacillus</taxon>
    </lineage>
</organism>
<dbReference type="PANTHER" id="PTHR34406">
    <property type="entry name" value="PROTEIN YCEI"/>
    <property type="match status" value="1"/>
</dbReference>
<dbReference type="AlphaFoldDB" id="A0A917CCC4"/>
<proteinExistence type="inferred from homology"/>
<feature type="domain" description="Lipid/polyisoprenoid-binding YceI-like" evidence="2">
    <location>
        <begin position="76"/>
        <end position="239"/>
    </location>
</feature>
<keyword evidence="4" id="KW-1185">Reference proteome</keyword>
<protein>
    <recommendedName>
        <fullName evidence="2">Lipid/polyisoprenoid-binding YceI-like domain-containing protein</fullName>
    </recommendedName>
</protein>
<reference evidence="3" key="1">
    <citation type="journal article" date="2014" name="Int. J. Syst. Evol. Microbiol.">
        <title>Complete genome sequence of Corynebacterium casei LMG S-19264T (=DSM 44701T), isolated from a smear-ripened cheese.</title>
        <authorList>
            <consortium name="US DOE Joint Genome Institute (JGI-PGF)"/>
            <person name="Walter F."/>
            <person name="Albersmeier A."/>
            <person name="Kalinowski J."/>
            <person name="Ruckert C."/>
        </authorList>
    </citation>
    <scope>NUCLEOTIDE SEQUENCE</scope>
    <source>
        <strain evidence="3">CGMCC 1.16134</strain>
    </source>
</reference>
<dbReference type="EMBL" id="BMKR01000011">
    <property type="protein sequence ID" value="GGF84096.1"/>
    <property type="molecule type" value="Genomic_DNA"/>
</dbReference>